<feature type="transmembrane region" description="Helical" evidence="1">
    <location>
        <begin position="58"/>
        <end position="80"/>
    </location>
</feature>
<proteinExistence type="predicted"/>
<evidence type="ECO:0000259" key="2">
    <source>
        <dbReference type="SMART" id="SM00014"/>
    </source>
</evidence>
<evidence type="ECO:0000256" key="1">
    <source>
        <dbReference type="SAM" id="Phobius"/>
    </source>
</evidence>
<dbReference type="OrthoDB" id="9789113at2"/>
<dbReference type="STRING" id="477680.SAMN05421788_114116"/>
<accession>A0A173MM99</accession>
<reference evidence="4" key="1">
    <citation type="submission" date="2017-01" db="EMBL/GenBank/DDBJ databases">
        <authorList>
            <person name="Varghese N."/>
            <person name="Submissions S."/>
        </authorList>
    </citation>
    <scope>NUCLEOTIDE SEQUENCE [LARGE SCALE GENOMIC DNA]</scope>
    <source>
        <strain evidence="4">DSM 21054</strain>
    </source>
</reference>
<dbReference type="SMART" id="SM00014">
    <property type="entry name" value="acidPPc"/>
    <property type="match status" value="1"/>
</dbReference>
<protein>
    <submittedName>
        <fullName evidence="3">Undecaprenyl-diphosphatase</fullName>
    </submittedName>
</protein>
<feature type="domain" description="Phosphatidic acid phosphatase type 2/haloperoxidase" evidence="2">
    <location>
        <begin position="61"/>
        <end position="178"/>
    </location>
</feature>
<feature type="transmembrane region" description="Helical" evidence="1">
    <location>
        <begin position="138"/>
        <end position="157"/>
    </location>
</feature>
<keyword evidence="4" id="KW-1185">Reference proteome</keyword>
<dbReference type="RefSeq" id="WP_076382561.1">
    <property type="nucleotide sequence ID" value="NZ_AP017422.1"/>
</dbReference>
<keyword evidence="1" id="KW-0812">Transmembrane</keyword>
<feature type="transmembrane region" description="Helical" evidence="1">
    <location>
        <begin position="32"/>
        <end position="52"/>
    </location>
</feature>
<dbReference type="EMBL" id="FTOR01000014">
    <property type="protein sequence ID" value="SIT34089.1"/>
    <property type="molecule type" value="Genomic_DNA"/>
</dbReference>
<evidence type="ECO:0000313" key="4">
    <source>
        <dbReference type="Proteomes" id="UP000186917"/>
    </source>
</evidence>
<dbReference type="SUPFAM" id="SSF48317">
    <property type="entry name" value="Acid phosphatase/Vanadium-dependent haloperoxidase"/>
    <property type="match status" value="1"/>
</dbReference>
<dbReference type="AlphaFoldDB" id="A0A173MM99"/>
<dbReference type="InterPro" id="IPR036938">
    <property type="entry name" value="PAP2/HPO_sf"/>
</dbReference>
<organism evidence="3 4">
    <name type="scientific">Filimonas lacunae</name>
    <dbReference type="NCBI Taxonomy" id="477680"/>
    <lineage>
        <taxon>Bacteria</taxon>
        <taxon>Pseudomonadati</taxon>
        <taxon>Bacteroidota</taxon>
        <taxon>Chitinophagia</taxon>
        <taxon>Chitinophagales</taxon>
        <taxon>Chitinophagaceae</taxon>
        <taxon>Filimonas</taxon>
    </lineage>
</organism>
<sequence length="202" mass="23269">MLQQWLESLDRQLFVAINSTWSVSWLDQFMMLLRNAVTWAPLYLVLLIWSFIKIKPWFWWFLALTVLTFGIADFTSSSLIKPWVGRLRPCYDLDLQGMVRSLVGCGGQYSFPSSHAANHFGLAMFWYRAVLLATGKRWSWVWIWAFVIGYAQVYVGKHFPLDIAGGAILGMAIGWLTSGLFNYFCTRKFKRRESSKVSAALS</sequence>
<dbReference type="Proteomes" id="UP000186917">
    <property type="component" value="Unassembled WGS sequence"/>
</dbReference>
<dbReference type="PANTHER" id="PTHR14969:SF13">
    <property type="entry name" value="AT30094P"/>
    <property type="match status" value="1"/>
</dbReference>
<dbReference type="InterPro" id="IPR000326">
    <property type="entry name" value="PAP2/HPO"/>
</dbReference>
<evidence type="ECO:0000313" key="3">
    <source>
        <dbReference type="EMBL" id="SIT34089.1"/>
    </source>
</evidence>
<keyword evidence="1" id="KW-0472">Membrane</keyword>
<feature type="transmembrane region" description="Helical" evidence="1">
    <location>
        <begin position="163"/>
        <end position="185"/>
    </location>
</feature>
<gene>
    <name evidence="3" type="ORF">SAMN05421788_114116</name>
</gene>
<dbReference type="PANTHER" id="PTHR14969">
    <property type="entry name" value="SPHINGOSINE-1-PHOSPHATE PHOSPHOHYDROLASE"/>
    <property type="match status" value="1"/>
</dbReference>
<keyword evidence="1" id="KW-1133">Transmembrane helix</keyword>
<name>A0A173MM99_9BACT</name>
<dbReference type="KEGG" id="fln:FLA_4572"/>
<dbReference type="Gene3D" id="1.20.144.10">
    <property type="entry name" value="Phosphatidic acid phosphatase type 2/haloperoxidase"/>
    <property type="match status" value="1"/>
</dbReference>
<dbReference type="Pfam" id="PF01569">
    <property type="entry name" value="PAP2"/>
    <property type="match status" value="1"/>
</dbReference>